<organism evidence="3 4">
    <name type="scientific">Formimonas warabiya</name>
    <dbReference type="NCBI Taxonomy" id="1761012"/>
    <lineage>
        <taxon>Bacteria</taxon>
        <taxon>Bacillati</taxon>
        <taxon>Bacillota</taxon>
        <taxon>Clostridia</taxon>
        <taxon>Eubacteriales</taxon>
        <taxon>Peptococcaceae</taxon>
        <taxon>Candidatus Formimonas</taxon>
    </lineage>
</organism>
<feature type="transmembrane region" description="Helical" evidence="1">
    <location>
        <begin position="31"/>
        <end position="53"/>
    </location>
</feature>
<name>A0A3G1KMM7_FORW1</name>
<sequence length="503" mass="52749">MSTLDALGIAFSCLLSAKGLMYVFLGSVFGLLYGAAPGLGGVAAISMLLPFVYGMDVNNALLLIMGTAGAVPFGGSITSILLNTPGTPTNAATCFDGFPMTQNGEAGRALGISSVASCLGAVFGVICLIIAMPFFKAISLKFGPPEFFMLVLFGVCCIAVASRGNIVKGLAAGGLGLSLALVGFCSFSGEVRLGFGTMYLYEGFDIVPVVIGLFSIAQMFTLGETGKAIAPNYKTTFSNVLEGVKDIFRYFGCFIRSSLVGVGIGILPGVGGATANFLSYLFAKQFSKTPEKFGTGHPEGVIASESSNNAKDGGSLIPTLAFGIPGSAITAVLIGALVMLGIRPGPHLMRDYPDMVWVIILALVTSNIIASSFGLALANVIAKVTRIEPVYLIPAITSLCLVGAFVLEKNILDVATAIVFGFLAYGLRKFGYSAITFVIGFVLGDLVEKNFFLSLSMNYNNYSIFFTRGISLTIFILIILSLMLPSFTNWRNKKKEGKGVASC</sequence>
<protein>
    <recommendedName>
        <fullName evidence="2">DUF112 domain-containing protein</fullName>
    </recommendedName>
</protein>
<evidence type="ECO:0000256" key="1">
    <source>
        <dbReference type="SAM" id="Phobius"/>
    </source>
</evidence>
<dbReference type="Pfam" id="PF01970">
    <property type="entry name" value="TctA"/>
    <property type="match status" value="1"/>
</dbReference>
<feature type="transmembrane region" description="Helical" evidence="1">
    <location>
        <begin position="199"/>
        <end position="220"/>
    </location>
</feature>
<keyword evidence="1" id="KW-1133">Transmembrane helix</keyword>
<keyword evidence="1" id="KW-0812">Transmembrane</keyword>
<proteinExistence type="predicted"/>
<reference evidence="3 4" key="1">
    <citation type="submission" date="2016-10" db="EMBL/GenBank/DDBJ databases">
        <title>Complete Genome Sequence of Peptococcaceae strain DCMF.</title>
        <authorList>
            <person name="Edwards R.J."/>
            <person name="Holland S.I."/>
            <person name="Deshpande N.P."/>
            <person name="Wong Y.K."/>
            <person name="Ertan H."/>
            <person name="Manefield M."/>
            <person name="Russell T.L."/>
            <person name="Lee M.J."/>
        </authorList>
    </citation>
    <scope>NUCLEOTIDE SEQUENCE [LARGE SCALE GENOMIC DNA]</scope>
    <source>
        <strain evidence="3 4">DCMF</strain>
    </source>
</reference>
<feature type="transmembrane region" description="Helical" evidence="1">
    <location>
        <begin position="109"/>
        <end position="135"/>
    </location>
</feature>
<dbReference type="Proteomes" id="UP000323521">
    <property type="component" value="Chromosome"/>
</dbReference>
<feature type="transmembrane region" description="Helical" evidence="1">
    <location>
        <begin position="170"/>
        <end position="187"/>
    </location>
</feature>
<feature type="domain" description="DUF112" evidence="2">
    <location>
        <begin position="20"/>
        <end position="438"/>
    </location>
</feature>
<dbReference type="AlphaFoldDB" id="A0A3G1KMM7"/>
<feature type="transmembrane region" description="Helical" evidence="1">
    <location>
        <begin position="147"/>
        <end position="164"/>
    </location>
</feature>
<feature type="transmembrane region" description="Helical" evidence="1">
    <location>
        <begin position="414"/>
        <end position="442"/>
    </location>
</feature>
<dbReference type="EMBL" id="CP017634">
    <property type="protein sequence ID" value="ATW23718.1"/>
    <property type="molecule type" value="Genomic_DNA"/>
</dbReference>
<gene>
    <name evidence="3" type="ORF">DCMF_01940</name>
</gene>
<feature type="transmembrane region" description="Helical" evidence="1">
    <location>
        <begin position="462"/>
        <end position="484"/>
    </location>
</feature>
<dbReference type="PANTHER" id="PTHR35342">
    <property type="entry name" value="TRICARBOXYLIC TRANSPORT PROTEIN"/>
    <property type="match status" value="1"/>
</dbReference>
<accession>A0A3G1KMM7</accession>
<evidence type="ECO:0000313" key="4">
    <source>
        <dbReference type="Proteomes" id="UP000323521"/>
    </source>
</evidence>
<feature type="transmembrane region" description="Helical" evidence="1">
    <location>
        <begin position="354"/>
        <end position="378"/>
    </location>
</feature>
<feature type="transmembrane region" description="Helical" evidence="1">
    <location>
        <begin position="390"/>
        <end position="407"/>
    </location>
</feature>
<feature type="transmembrane region" description="Helical" evidence="1">
    <location>
        <begin position="316"/>
        <end position="342"/>
    </location>
</feature>
<feature type="transmembrane region" description="Helical" evidence="1">
    <location>
        <begin position="60"/>
        <end position="82"/>
    </location>
</feature>
<keyword evidence="4" id="KW-1185">Reference proteome</keyword>
<keyword evidence="1" id="KW-0472">Membrane</keyword>
<dbReference type="InterPro" id="IPR002823">
    <property type="entry name" value="DUF112_TM"/>
</dbReference>
<evidence type="ECO:0000259" key="2">
    <source>
        <dbReference type="Pfam" id="PF01970"/>
    </source>
</evidence>
<evidence type="ECO:0000313" key="3">
    <source>
        <dbReference type="EMBL" id="ATW23718.1"/>
    </source>
</evidence>
<dbReference type="KEGG" id="fwa:DCMF_01940"/>
<dbReference type="PANTHER" id="PTHR35342:SF5">
    <property type="entry name" value="TRICARBOXYLIC TRANSPORT PROTEIN"/>
    <property type="match status" value="1"/>
</dbReference>